<protein>
    <submittedName>
        <fullName evidence="1">Uncharacterized protein</fullName>
    </submittedName>
</protein>
<name>A0A3M7QLQ3_BRAPC</name>
<comment type="caution">
    <text evidence="1">The sequence shown here is derived from an EMBL/GenBank/DDBJ whole genome shotgun (WGS) entry which is preliminary data.</text>
</comment>
<dbReference type="Proteomes" id="UP000276133">
    <property type="component" value="Unassembled WGS sequence"/>
</dbReference>
<proteinExistence type="predicted"/>
<dbReference type="AlphaFoldDB" id="A0A3M7QLQ3"/>
<reference evidence="1 2" key="1">
    <citation type="journal article" date="2018" name="Sci. Rep.">
        <title>Genomic signatures of local adaptation to the degree of environmental predictability in rotifers.</title>
        <authorList>
            <person name="Franch-Gras L."/>
            <person name="Hahn C."/>
            <person name="Garcia-Roger E.M."/>
            <person name="Carmona M.J."/>
            <person name="Serra M."/>
            <person name="Gomez A."/>
        </authorList>
    </citation>
    <scope>NUCLEOTIDE SEQUENCE [LARGE SCALE GENOMIC DNA]</scope>
    <source>
        <strain evidence="1">HYR1</strain>
    </source>
</reference>
<keyword evidence="2" id="KW-1185">Reference proteome</keyword>
<accession>A0A3M7QLQ3</accession>
<evidence type="ECO:0000313" key="2">
    <source>
        <dbReference type="Proteomes" id="UP000276133"/>
    </source>
</evidence>
<evidence type="ECO:0000313" key="1">
    <source>
        <dbReference type="EMBL" id="RNA12230.1"/>
    </source>
</evidence>
<dbReference type="EMBL" id="REGN01005742">
    <property type="protein sequence ID" value="RNA12230.1"/>
    <property type="molecule type" value="Genomic_DNA"/>
</dbReference>
<sequence>MPKNFTISVVLATIQQDYLNTQPKDKEIFWYNFFFEKFQKTLKILVIFQNAFLLAKITFGLMTNFQKNSIKKISEKIIQELEKLN</sequence>
<organism evidence="1 2">
    <name type="scientific">Brachionus plicatilis</name>
    <name type="common">Marine rotifer</name>
    <name type="synonym">Brachionus muelleri</name>
    <dbReference type="NCBI Taxonomy" id="10195"/>
    <lineage>
        <taxon>Eukaryota</taxon>
        <taxon>Metazoa</taxon>
        <taxon>Spiralia</taxon>
        <taxon>Gnathifera</taxon>
        <taxon>Rotifera</taxon>
        <taxon>Eurotatoria</taxon>
        <taxon>Monogononta</taxon>
        <taxon>Pseudotrocha</taxon>
        <taxon>Ploima</taxon>
        <taxon>Brachionidae</taxon>
        <taxon>Brachionus</taxon>
    </lineage>
</organism>
<gene>
    <name evidence="1" type="ORF">BpHYR1_036532</name>
</gene>